<keyword evidence="3" id="KW-1185">Reference proteome</keyword>
<dbReference type="OrthoDB" id="7457394at2"/>
<dbReference type="Proteomes" id="UP000198339">
    <property type="component" value="Unassembled WGS sequence"/>
</dbReference>
<dbReference type="AlphaFoldDB" id="A0A239JW36"/>
<evidence type="ECO:0000313" key="3">
    <source>
        <dbReference type="Proteomes" id="UP000198339"/>
    </source>
</evidence>
<gene>
    <name evidence="2" type="ORF">SAMN06295955_111112</name>
</gene>
<dbReference type="RefSeq" id="WP_089216771.1">
    <property type="nucleotide sequence ID" value="NZ_FZPA01000011.1"/>
</dbReference>
<name>A0A239JW36_9SPHN</name>
<reference evidence="2 3" key="1">
    <citation type="submission" date="2017-06" db="EMBL/GenBank/DDBJ databases">
        <authorList>
            <person name="Kim H.J."/>
            <person name="Triplett B.A."/>
        </authorList>
    </citation>
    <scope>NUCLEOTIDE SEQUENCE [LARGE SCALE GENOMIC DNA]</scope>
    <source>
        <strain evidence="2 3">DS15</strain>
    </source>
</reference>
<protein>
    <submittedName>
        <fullName evidence="2">Uncharacterized protein</fullName>
    </submittedName>
</protein>
<organism evidence="2 3">
    <name type="scientific">Sphingopyxis indica</name>
    <dbReference type="NCBI Taxonomy" id="436663"/>
    <lineage>
        <taxon>Bacteria</taxon>
        <taxon>Pseudomonadati</taxon>
        <taxon>Pseudomonadota</taxon>
        <taxon>Alphaproteobacteria</taxon>
        <taxon>Sphingomonadales</taxon>
        <taxon>Sphingomonadaceae</taxon>
        <taxon>Sphingopyxis</taxon>
    </lineage>
</organism>
<feature type="coiled-coil region" evidence="1">
    <location>
        <begin position="449"/>
        <end position="484"/>
    </location>
</feature>
<evidence type="ECO:0000313" key="2">
    <source>
        <dbReference type="EMBL" id="SNT10117.1"/>
    </source>
</evidence>
<keyword evidence="1" id="KW-0175">Coiled coil</keyword>
<sequence length="532" mass="59481">MAQFQILCPHSEAEWRPITIEFLFAPNGDQQYLWPSFDEAEAARKQLLLRAPDAQLRIALAGADIGDVDWPVREKLRFADGTYAPTPWHEEPWYQEKHDEHFCHVSTEQAGKIAFTENAAKGEVDRQLVMSPGRYLQRFFSAHLDNDAIEGWCARLSVQLEEDALKITQDADEIEEVYVGGPGSCMSHGASDFESYCHPVRVYAGPDTALAYIGARDDARARSVVWPELKIYTSIYGDVSRLKLLLENAGYAKGSLNGARIRRLVDGGSFVVPYIDAGDDLADDGEYLIIGHGEIPSENTNGLGDRCWYCPRCDHDTSPHDIVFYRDGSSEEWCYQCFTDYTVFCAHNERNYSATETFITILADGDEHDVLEEDVEAFGAVFLEDRGEWWLATCCRQCAASGEWFHAADLTEYHGEWLSADYLPDPIDDDDPSLANAHVLARDWFRYEMSAIEIEVAEWQAAGERAREERLRREQEAAERLRLETMQSPPLEPCACGCAHGNSPETPNLADGLDAATPAPVAAIAAPCQTGA</sequence>
<proteinExistence type="predicted"/>
<evidence type="ECO:0000256" key="1">
    <source>
        <dbReference type="SAM" id="Coils"/>
    </source>
</evidence>
<dbReference type="EMBL" id="FZPA01000011">
    <property type="protein sequence ID" value="SNT10117.1"/>
    <property type="molecule type" value="Genomic_DNA"/>
</dbReference>
<accession>A0A239JW36</accession>